<sequence length="63" mass="7586">MRIIYQINKQTGIYEDLKAIFPSRYKQILSIAYCLILEGNNSLSHFLHWWKLHHHLFKQDIAS</sequence>
<comment type="caution">
    <text evidence="1">The sequence shown here is derived from an EMBL/GenBank/DDBJ whole genome shotgun (WGS) entry which is preliminary data.</text>
</comment>
<accession>A0ABQ0VUG3</accession>
<reference evidence="1 2" key="1">
    <citation type="submission" date="2019-07" db="EMBL/GenBank/DDBJ databases">
        <title>Whole genome shotgun sequence of Halolactibacillus miurensis NBRC 100873.</title>
        <authorList>
            <person name="Hosoyama A."/>
            <person name="Uohara A."/>
            <person name="Ohji S."/>
            <person name="Ichikawa N."/>
        </authorList>
    </citation>
    <scope>NUCLEOTIDE SEQUENCE [LARGE SCALE GENOMIC DNA]</scope>
    <source>
        <strain evidence="1 2">NBRC 100873</strain>
    </source>
</reference>
<keyword evidence="2" id="KW-1185">Reference proteome</keyword>
<protein>
    <submittedName>
        <fullName evidence="1">Uncharacterized protein</fullName>
    </submittedName>
</protein>
<dbReference type="EMBL" id="BJWJ01000017">
    <property type="protein sequence ID" value="GEM04786.1"/>
    <property type="molecule type" value="Genomic_DNA"/>
</dbReference>
<organism evidence="1 2">
    <name type="scientific">Halolactibacillus miurensis</name>
    <dbReference type="NCBI Taxonomy" id="306541"/>
    <lineage>
        <taxon>Bacteria</taxon>
        <taxon>Bacillati</taxon>
        <taxon>Bacillota</taxon>
        <taxon>Bacilli</taxon>
        <taxon>Bacillales</taxon>
        <taxon>Bacillaceae</taxon>
        <taxon>Halolactibacillus</taxon>
    </lineage>
</organism>
<name>A0ABQ0VUG3_9BACI</name>
<proteinExistence type="predicted"/>
<dbReference type="Proteomes" id="UP000321773">
    <property type="component" value="Unassembled WGS sequence"/>
</dbReference>
<evidence type="ECO:0000313" key="2">
    <source>
        <dbReference type="Proteomes" id="UP000321773"/>
    </source>
</evidence>
<evidence type="ECO:0000313" key="1">
    <source>
        <dbReference type="EMBL" id="GEM04786.1"/>
    </source>
</evidence>
<gene>
    <name evidence="1" type="ORF">HMI01_17740</name>
</gene>